<dbReference type="InterPro" id="IPR004911">
    <property type="entry name" value="Interferon-induced_GILT"/>
</dbReference>
<keyword evidence="4" id="KW-0560">Oxidoreductase</keyword>
<dbReference type="Pfam" id="PF03227">
    <property type="entry name" value="GILT"/>
    <property type="match status" value="1"/>
</dbReference>
<protein>
    <recommendedName>
        <fullName evidence="4">Gamma-interferon-inducible lysosomal thiol reductase</fullName>
        <ecNumber evidence="4">1.8.-.-</ecNumber>
    </recommendedName>
    <alternativeName>
        <fullName evidence="4">Gamma-interferon-inducible protein IP-30</fullName>
    </alternativeName>
</protein>
<comment type="function">
    <text evidence="4">Lysosomal thiol reductase that can reduce protein disulfide bonds. Facilitates the complete unfolding of proteins destined for lysosomal degradation. Plays an important role in antigen processing.</text>
</comment>
<keyword evidence="4" id="KW-0391">Immunity</keyword>
<dbReference type="GeneID" id="113576496"/>
<evidence type="ECO:0000256" key="5">
    <source>
        <dbReference type="SAM" id="SignalP"/>
    </source>
</evidence>
<accession>A0A4W4EB73</accession>
<organism evidence="6 7">
    <name type="scientific">Electrophorus electricus</name>
    <name type="common">Electric eel</name>
    <name type="synonym">Gymnotus electricus</name>
    <dbReference type="NCBI Taxonomy" id="8005"/>
    <lineage>
        <taxon>Eukaryota</taxon>
        <taxon>Metazoa</taxon>
        <taxon>Chordata</taxon>
        <taxon>Craniata</taxon>
        <taxon>Vertebrata</taxon>
        <taxon>Euteleostomi</taxon>
        <taxon>Actinopterygii</taxon>
        <taxon>Neopterygii</taxon>
        <taxon>Teleostei</taxon>
        <taxon>Ostariophysi</taxon>
        <taxon>Gymnotiformes</taxon>
        <taxon>Gymnotoidei</taxon>
        <taxon>Gymnotidae</taxon>
        <taxon>Electrophorus</taxon>
    </lineage>
</organism>
<feature type="chain" id="PRO_5021296293" description="Gamma-interferon-inducible lysosomal thiol reductase" evidence="5">
    <location>
        <begin position="23"/>
        <end position="255"/>
    </location>
</feature>
<evidence type="ECO:0000313" key="7">
    <source>
        <dbReference type="Proteomes" id="UP000314983"/>
    </source>
</evidence>
<dbReference type="GO" id="GO:0045454">
    <property type="term" value="P:cell redox homeostasis"/>
    <property type="evidence" value="ECO:0007669"/>
    <property type="project" value="Ensembl"/>
</dbReference>
<keyword evidence="4 5" id="KW-0732">Signal</keyword>
<keyword evidence="4" id="KW-1015">Disulfide bond</keyword>
<sequence>MYTLKAIILFVVLCLSVKKSKGKSIPSCKYPTSQWCDTNDIAAKCGVLEHCVLANVTKSNGMSVNVSLYYESLCPGCRLFLTTQLMPTFIMLEDIMNVELVPYGNAQEQLTEKKYVFICQHGEDECLGNMIETCMLNKMGAAAYRVIDCMESAAHVLNAAKPCAELFSPNTSWDTVMDCVKGDLGNQLMHENALKTEALKPPHQYVPWVTINGEHTEELQVKAMNSLFNLVCSLYQGKKPIACTVGLKGRRGNYC</sequence>
<dbReference type="GeneTree" id="ENSGT00940000164804"/>
<dbReference type="Proteomes" id="UP000314983">
    <property type="component" value="Chromosome 15"/>
</dbReference>
<dbReference type="OrthoDB" id="958254at2759"/>
<evidence type="ECO:0000256" key="4">
    <source>
        <dbReference type="RuleBase" id="RU369109"/>
    </source>
</evidence>
<comment type="similarity">
    <text evidence="1 4">Belongs to the GILT family.</text>
</comment>
<dbReference type="OMA" id="YIEAQCP"/>
<keyword evidence="3 4" id="KW-0325">Glycoprotein</keyword>
<dbReference type="GO" id="GO:0071425">
    <property type="term" value="P:hematopoietic stem cell proliferation"/>
    <property type="evidence" value="ECO:0007669"/>
    <property type="project" value="Ensembl"/>
</dbReference>
<reference evidence="7" key="1">
    <citation type="journal article" date="2014" name="Science">
        <title>Nonhuman genetics. Genomic basis for the convergent evolution of electric organs.</title>
        <authorList>
            <person name="Gallant J.R."/>
            <person name="Traeger L.L."/>
            <person name="Volkening J.D."/>
            <person name="Moffett H."/>
            <person name="Chen P.H."/>
            <person name="Novina C.D."/>
            <person name="Phillips G.N.Jr."/>
            <person name="Anand R."/>
            <person name="Wells G.B."/>
            <person name="Pinch M."/>
            <person name="Guth R."/>
            <person name="Unguez G.A."/>
            <person name="Albert J.S."/>
            <person name="Zakon H.H."/>
            <person name="Samanta M.P."/>
            <person name="Sussman M.R."/>
        </authorList>
    </citation>
    <scope>NUCLEOTIDE SEQUENCE [LARGE SCALE GENOMIC DNA]</scope>
</reference>
<keyword evidence="7" id="KW-1185">Reference proteome</keyword>
<dbReference type="AlphaFoldDB" id="A0A4W4EB73"/>
<keyword evidence="4" id="KW-0676">Redox-active center</keyword>
<dbReference type="GO" id="GO:0047134">
    <property type="term" value="F:protein-disulfide reductase [NAD(P)H] activity"/>
    <property type="evidence" value="ECO:0007669"/>
    <property type="project" value="Ensembl"/>
</dbReference>
<dbReference type="RefSeq" id="XP_026864392.1">
    <property type="nucleotide sequence ID" value="XM_027008591.2"/>
</dbReference>
<dbReference type="GO" id="GO:0005764">
    <property type="term" value="C:lysosome"/>
    <property type="evidence" value="ECO:0007669"/>
    <property type="project" value="UniProtKB-SubCell"/>
</dbReference>
<dbReference type="PANTHER" id="PTHR13234">
    <property type="entry name" value="GAMMA-INTERFERON INDUCIBLE LYSOSOMAL THIOL REDUCTASE GILT"/>
    <property type="match status" value="1"/>
</dbReference>
<dbReference type="GO" id="GO:0005576">
    <property type="term" value="C:extracellular region"/>
    <property type="evidence" value="ECO:0007669"/>
    <property type="project" value="UniProtKB-SubCell"/>
</dbReference>
<dbReference type="PANTHER" id="PTHR13234:SF43">
    <property type="entry name" value="GAMMA-INTERFERON-INDUCIBLE LYSOSOMAL THIOL REDUCTASE"/>
    <property type="match status" value="1"/>
</dbReference>
<dbReference type="Ensembl" id="ENSEEET00000009409.2">
    <property type="protein sequence ID" value="ENSEEEP00000009291.1"/>
    <property type="gene ID" value="ENSEEEG00000004771.2"/>
</dbReference>
<keyword evidence="4" id="KW-0458">Lysosome</keyword>
<proteinExistence type="inferred from homology"/>
<dbReference type="GO" id="GO:0016671">
    <property type="term" value="F:oxidoreductase activity, acting on a sulfur group of donors, disulfide as acceptor"/>
    <property type="evidence" value="ECO:0007669"/>
    <property type="project" value="UniProtKB-UniRule"/>
</dbReference>
<comment type="subcellular location">
    <subcellularLocation>
        <location evidence="4">Secreted</location>
    </subcellularLocation>
    <subcellularLocation>
        <location evidence="4">Lysosome</location>
    </subcellularLocation>
</comment>
<reference evidence="6" key="3">
    <citation type="submission" date="2020-05" db="EMBL/GenBank/DDBJ databases">
        <title>Electrophorus electricus (electric eel) genome, fEleEle1, primary haplotype.</title>
        <authorList>
            <person name="Myers G."/>
            <person name="Meyer A."/>
            <person name="Fedrigo O."/>
            <person name="Formenti G."/>
            <person name="Rhie A."/>
            <person name="Tracey A."/>
            <person name="Sims Y."/>
            <person name="Jarvis E.D."/>
        </authorList>
    </citation>
    <scope>NUCLEOTIDE SEQUENCE [LARGE SCALE GENOMIC DNA]</scope>
</reference>
<dbReference type="STRING" id="8005.ENSEEEP00000009291"/>
<reference evidence="6" key="4">
    <citation type="submission" date="2025-08" db="UniProtKB">
        <authorList>
            <consortium name="Ensembl"/>
        </authorList>
    </citation>
    <scope>IDENTIFICATION</scope>
</reference>
<evidence type="ECO:0000313" key="6">
    <source>
        <dbReference type="Ensembl" id="ENSEEEP00000009291.1"/>
    </source>
</evidence>
<gene>
    <name evidence="6" type="primary">IFI30</name>
</gene>
<feature type="signal peptide" evidence="5">
    <location>
        <begin position="1"/>
        <end position="22"/>
    </location>
</feature>
<dbReference type="GO" id="GO:0002376">
    <property type="term" value="P:immune system process"/>
    <property type="evidence" value="ECO:0007669"/>
    <property type="project" value="UniProtKB-KW"/>
</dbReference>
<name>A0A4W4EB73_ELEEL</name>
<keyword evidence="4" id="KW-0964">Secreted</keyword>
<reference evidence="6" key="5">
    <citation type="submission" date="2025-09" db="UniProtKB">
        <authorList>
            <consortium name="Ensembl"/>
        </authorList>
    </citation>
    <scope>IDENTIFICATION</scope>
</reference>
<reference evidence="7" key="2">
    <citation type="journal article" date="2017" name="Sci. Adv.">
        <title>A tail of two voltages: Proteomic comparison of the three electric organs of the electric eel.</title>
        <authorList>
            <person name="Traeger L.L."/>
            <person name="Sabat G."/>
            <person name="Barrett-Wilt G.A."/>
            <person name="Wells G.B."/>
            <person name="Sussman M.R."/>
        </authorList>
    </citation>
    <scope>NUCLEOTIDE SEQUENCE [LARGE SCALE GENOMIC DNA]</scope>
</reference>
<dbReference type="EC" id="1.8.-.-" evidence="4"/>
<evidence type="ECO:0000256" key="3">
    <source>
        <dbReference type="ARBA" id="ARBA00023180"/>
    </source>
</evidence>
<evidence type="ECO:0000256" key="2">
    <source>
        <dbReference type="ARBA" id="ARBA00011615"/>
    </source>
</evidence>
<comment type="subunit">
    <text evidence="2 4">Dimer; disulfide-linked.</text>
</comment>
<evidence type="ECO:0000256" key="1">
    <source>
        <dbReference type="ARBA" id="ARBA00005679"/>
    </source>
</evidence>